<reference evidence="2 3" key="1">
    <citation type="submission" date="2019-07" db="EMBL/GenBank/DDBJ databases">
        <title>Genome sequencing of 100 strains of the haloalkaliphilic chemolithoautotrophic sulfur-oxidizing bacterium Thioalkalivibrio.</title>
        <authorList>
            <person name="Muyzer G."/>
        </authorList>
    </citation>
    <scope>NUCLEOTIDE SEQUENCE [LARGE SCALE GENOMIC DNA]</scope>
    <source>
        <strain evidence="2 3">ASO4-4</strain>
    </source>
</reference>
<dbReference type="AlphaFoldDB" id="A0A562RDR3"/>
<name>A0A562RDR3_9BACT</name>
<dbReference type="EMBL" id="VLLC01000026">
    <property type="protein sequence ID" value="TWI67217.1"/>
    <property type="molecule type" value="Genomic_DNA"/>
</dbReference>
<proteinExistence type="predicted"/>
<dbReference type="Proteomes" id="UP000318307">
    <property type="component" value="Unassembled WGS sequence"/>
</dbReference>
<evidence type="ECO:0000313" key="3">
    <source>
        <dbReference type="Proteomes" id="UP000318307"/>
    </source>
</evidence>
<protein>
    <submittedName>
        <fullName evidence="2">Putative transposase</fullName>
    </submittedName>
</protein>
<dbReference type="PANTHER" id="PTHR37023:SF1">
    <property type="entry name" value="ISSOD25 TRANSPOSASE TNPA_ISSOD25"/>
    <property type="match status" value="1"/>
</dbReference>
<dbReference type="GO" id="GO:0003677">
    <property type="term" value="F:DNA binding"/>
    <property type="evidence" value="ECO:0007669"/>
    <property type="project" value="InterPro"/>
</dbReference>
<accession>A0A562RDR3</accession>
<feature type="domain" description="Transposase IS801/IS1294" evidence="1">
    <location>
        <begin position="2"/>
        <end position="73"/>
    </location>
</feature>
<dbReference type="GO" id="GO:0004803">
    <property type="term" value="F:transposase activity"/>
    <property type="evidence" value="ECO:0007669"/>
    <property type="project" value="InterPro"/>
</dbReference>
<dbReference type="GO" id="GO:0006313">
    <property type="term" value="P:DNA transposition"/>
    <property type="evidence" value="ECO:0007669"/>
    <property type="project" value="InterPro"/>
</dbReference>
<organism evidence="2 3">
    <name type="scientific">Desulfobotulus alkaliphilus</name>
    <dbReference type="NCBI Taxonomy" id="622671"/>
    <lineage>
        <taxon>Bacteria</taxon>
        <taxon>Pseudomonadati</taxon>
        <taxon>Thermodesulfobacteriota</taxon>
        <taxon>Desulfobacteria</taxon>
        <taxon>Desulfobacterales</taxon>
        <taxon>Desulfobacteraceae</taxon>
        <taxon>Desulfobotulus</taxon>
    </lineage>
</organism>
<evidence type="ECO:0000313" key="2">
    <source>
        <dbReference type="EMBL" id="TWI67217.1"/>
    </source>
</evidence>
<comment type="caution">
    <text evidence="2">The sequence shown here is derived from an EMBL/GenBank/DDBJ whole genome shotgun (WGS) entry which is preliminary data.</text>
</comment>
<gene>
    <name evidence="2" type="ORF">LZ24_02749</name>
</gene>
<dbReference type="PANTHER" id="PTHR37023">
    <property type="entry name" value="TRANSPOSASE"/>
    <property type="match status" value="1"/>
</dbReference>
<keyword evidence="3" id="KW-1185">Reference proteome</keyword>
<dbReference type="InterPro" id="IPR007069">
    <property type="entry name" value="Transposase_32"/>
</dbReference>
<evidence type="ECO:0000259" key="1">
    <source>
        <dbReference type="Pfam" id="PF04986"/>
    </source>
</evidence>
<sequence length="119" mass="13837">MSYLCLSYLYRGVISEKNIISSKVGMVTFRYTENTGKIRYRTLKGEDFLRLILKHVLPKGFRRIRDYGFLHSKAKKLLSLVQHVLRVQLESITPVPRASFSCPRCKAPMKVLFFLLRPG</sequence>
<dbReference type="Pfam" id="PF04986">
    <property type="entry name" value="Y2_Tnp"/>
    <property type="match status" value="1"/>
</dbReference>